<dbReference type="AlphaFoldDB" id="A0A0G0CW93"/>
<protein>
    <recommendedName>
        <fullName evidence="2">UPF0102 protein UR38_C0003G0032</fullName>
    </recommendedName>
</protein>
<dbReference type="InterPro" id="IPR003509">
    <property type="entry name" value="UPF0102_YraN-like"/>
</dbReference>
<proteinExistence type="inferred from homology"/>
<evidence type="ECO:0000256" key="2">
    <source>
        <dbReference type="HAMAP-Rule" id="MF_00048"/>
    </source>
</evidence>
<dbReference type="Gene3D" id="3.40.1350.10">
    <property type="match status" value="1"/>
</dbReference>
<gene>
    <name evidence="3" type="ORF">UR38_C0003G0032</name>
</gene>
<dbReference type="InterPro" id="IPR011335">
    <property type="entry name" value="Restrct_endonuc-II-like"/>
</dbReference>
<dbReference type="EMBL" id="LBOZ01000003">
    <property type="protein sequence ID" value="KKP47627.1"/>
    <property type="molecule type" value="Genomic_DNA"/>
</dbReference>
<organism evidence="3 4">
    <name type="scientific">Candidatus Woesebacteria bacterium GW2011_GWA2_33_28</name>
    <dbReference type="NCBI Taxonomy" id="1618561"/>
    <lineage>
        <taxon>Bacteria</taxon>
        <taxon>Candidatus Woeseibacteriota</taxon>
    </lineage>
</organism>
<dbReference type="CDD" id="cd20736">
    <property type="entry name" value="PoNe_Nuclease"/>
    <property type="match status" value="1"/>
</dbReference>
<comment type="caution">
    <text evidence="3">The sequence shown here is derived from an EMBL/GenBank/DDBJ whole genome shotgun (WGS) entry which is preliminary data.</text>
</comment>
<reference evidence="3 4" key="1">
    <citation type="journal article" date="2015" name="Nature">
        <title>rRNA introns, odd ribosomes, and small enigmatic genomes across a large radiation of phyla.</title>
        <authorList>
            <person name="Brown C.T."/>
            <person name="Hug L.A."/>
            <person name="Thomas B.C."/>
            <person name="Sharon I."/>
            <person name="Castelle C.J."/>
            <person name="Singh A."/>
            <person name="Wilkins M.J."/>
            <person name="Williams K.H."/>
            <person name="Banfield J.F."/>
        </authorList>
    </citation>
    <scope>NUCLEOTIDE SEQUENCE [LARGE SCALE GENOMIC DNA]</scope>
</reference>
<dbReference type="HAMAP" id="MF_00048">
    <property type="entry name" value="UPF0102"/>
    <property type="match status" value="1"/>
</dbReference>
<evidence type="ECO:0000313" key="4">
    <source>
        <dbReference type="Proteomes" id="UP000033995"/>
    </source>
</evidence>
<dbReference type="Proteomes" id="UP000033995">
    <property type="component" value="Unassembled WGS sequence"/>
</dbReference>
<evidence type="ECO:0000313" key="3">
    <source>
        <dbReference type="EMBL" id="KKP47627.1"/>
    </source>
</evidence>
<dbReference type="GO" id="GO:0003676">
    <property type="term" value="F:nucleic acid binding"/>
    <property type="evidence" value="ECO:0007669"/>
    <property type="project" value="InterPro"/>
</dbReference>
<dbReference type="Pfam" id="PF02021">
    <property type="entry name" value="UPF0102"/>
    <property type="match status" value="1"/>
</dbReference>
<dbReference type="PANTHER" id="PTHR34039">
    <property type="entry name" value="UPF0102 PROTEIN YRAN"/>
    <property type="match status" value="1"/>
</dbReference>
<dbReference type="PANTHER" id="PTHR34039:SF1">
    <property type="entry name" value="UPF0102 PROTEIN YRAN"/>
    <property type="match status" value="1"/>
</dbReference>
<comment type="similarity">
    <text evidence="1 2">Belongs to the UPF0102 family.</text>
</comment>
<dbReference type="SUPFAM" id="SSF52980">
    <property type="entry name" value="Restriction endonuclease-like"/>
    <property type="match status" value="1"/>
</dbReference>
<sequence>MKQLNRLIGKQGEEMAAELLRKKGYQILDQNNSTKWGELDIIACKDNILTFVEVKLKTTEDYGTPEEMIGKNKLAQVRRTAEMYLLNNPDIAKKFDRYQIDAVCIVEESERITHYENLTF</sequence>
<name>A0A0G0CW93_9BACT</name>
<evidence type="ECO:0000256" key="1">
    <source>
        <dbReference type="ARBA" id="ARBA00006738"/>
    </source>
</evidence>
<dbReference type="InterPro" id="IPR011856">
    <property type="entry name" value="tRNA_endonuc-like_dom_sf"/>
</dbReference>
<accession>A0A0G0CW93</accession>